<reference evidence="2 3" key="1">
    <citation type="journal article" date="2016" name="Genome Announc.">
        <title>Draft Genome Sequences of Five Rapidly Growing Mycobacterium Species, M. thermoresistibile, M. fortuitum subsp. acetamidolyticum, M. canariasense, M. brisbanense, and M. novocastrense.</title>
        <authorList>
            <person name="Katahira K."/>
            <person name="Ogura Y."/>
            <person name="Gotoh Y."/>
            <person name="Hayashi T."/>
        </authorList>
    </citation>
    <scope>NUCLEOTIDE SEQUENCE [LARGE SCALE GENOMIC DNA]</scope>
    <source>
        <strain evidence="2 3">JCM6362</strain>
    </source>
</reference>
<gene>
    <name evidence="2" type="ORF">RMCT_4382</name>
</gene>
<evidence type="ECO:0000256" key="1">
    <source>
        <dbReference type="SAM" id="SignalP"/>
    </source>
</evidence>
<dbReference type="EMBL" id="BCTB01000053">
    <property type="protein sequence ID" value="GAT17413.1"/>
    <property type="molecule type" value="Genomic_DNA"/>
</dbReference>
<dbReference type="RefSeq" id="WP_003923470.1">
    <property type="nucleotide sequence ID" value="NZ_BCTB01000053.1"/>
</dbReference>
<evidence type="ECO:0000313" key="2">
    <source>
        <dbReference type="EMBL" id="GAT17413.1"/>
    </source>
</evidence>
<accession>A0A100XJ86</accession>
<protein>
    <submittedName>
        <fullName evidence="2">Uncharacterized protein</fullName>
    </submittedName>
</protein>
<evidence type="ECO:0000313" key="3">
    <source>
        <dbReference type="Proteomes" id="UP000069654"/>
    </source>
</evidence>
<name>A0A100XJ86_MYCTH</name>
<proteinExistence type="predicted"/>
<comment type="caution">
    <text evidence="2">The sequence shown here is derived from an EMBL/GenBank/DDBJ whole genome shotgun (WGS) entry which is preliminary data.</text>
</comment>
<dbReference type="Proteomes" id="UP000069654">
    <property type="component" value="Unassembled WGS sequence"/>
</dbReference>
<keyword evidence="1" id="KW-0732">Signal</keyword>
<sequence>MAMAVRRPVTALLGGAALAALPMAVGTIATPASGHAVCEVGQVDTGRGCAPACSEGHYLDTRSGRCHDLPSAITTELAGGPANIGVPSLPAPSELPPLVSAPVEVALPGVGLPGIGIGLDLWPDLPPIGVPAPEVGVPEVGLPGVGLPQRPPLCGPGIETPIPMVGFTPCI</sequence>
<dbReference type="STRING" id="1797.RMCT_4382"/>
<dbReference type="OrthoDB" id="4641233at2"/>
<organism evidence="2 3">
    <name type="scientific">Mycolicibacterium thermoresistibile</name>
    <name type="common">Mycobacterium thermoresistibile</name>
    <dbReference type="NCBI Taxonomy" id="1797"/>
    <lineage>
        <taxon>Bacteria</taxon>
        <taxon>Bacillati</taxon>
        <taxon>Actinomycetota</taxon>
        <taxon>Actinomycetes</taxon>
        <taxon>Mycobacteriales</taxon>
        <taxon>Mycobacteriaceae</taxon>
        <taxon>Mycolicibacterium</taxon>
    </lineage>
</organism>
<dbReference type="AlphaFoldDB" id="A0A100XJ86"/>
<reference evidence="3" key="2">
    <citation type="submission" date="2016-02" db="EMBL/GenBank/DDBJ databases">
        <title>Draft genome sequence of five rapidly growing Mycobacterium species.</title>
        <authorList>
            <person name="Katahira K."/>
            <person name="Gotou Y."/>
            <person name="Iida K."/>
            <person name="Ogura Y."/>
            <person name="Hayashi T."/>
        </authorList>
    </citation>
    <scope>NUCLEOTIDE SEQUENCE [LARGE SCALE GENOMIC DNA]</scope>
    <source>
        <strain evidence="3">JCM6362</strain>
    </source>
</reference>
<feature type="chain" id="PRO_5038567238" evidence="1">
    <location>
        <begin position="20"/>
        <end position="171"/>
    </location>
</feature>
<feature type="signal peptide" evidence="1">
    <location>
        <begin position="1"/>
        <end position="19"/>
    </location>
</feature>